<dbReference type="SUPFAM" id="SSF52540">
    <property type="entry name" value="P-loop containing nucleoside triphosphate hydrolases"/>
    <property type="match status" value="1"/>
</dbReference>
<dbReference type="Proteomes" id="UP000525432">
    <property type="component" value="Unassembled WGS sequence"/>
</dbReference>
<sequence length="974" mass="113716">MTNLYYHSGSLPIESPTYIKRDADSQLFDALKNREFCCLLESRQTGKTSLSFRTGKRLKEVGIFYLYHYMGKNSPKNSEQWYKEQIIAIIVDSLINYKIDLLNENTTLKDVPTKLEKWWEARPGSNLRKYEDFLEGHLLENIRGDIVFCIDEIGSVIEFPFSTDEFFEFIRGCHEDRRSKPQYSRLTFCLIGLASIDDLIRNKNENTPSFNIGTSVTLSPFPTDLNNEKSLKTMQPLLNAGIEDISTFQEILNWTGGQPFLTQKICDLIVKKRQSTHPQFTNVEEVVISEIINNWQDDTHFTTIQTKLVGNQKKAFETLDLYKEILEKRQIEYDCRSEGQTALRLSGLVLKNEGKLKLYNRIYEQIFNPSWVKQEKAKLRLYIEEFDSWNEWEKWKETNNLDYDLQERYLLYGTKCDRVQQWRIKFNEDNGKLYEKEGNFLDRSKTFWREVKDLFSDLQINEGTMESIIQSANDLTGGLHKFNRIVFHIAKNNNVVDLQQDEVQGWLENLVLSNSSNLELFKEYDLFRQDRDQFLNRDDSFDLISLFEKIAQKEPILFDEKNPQHRKLKAMCFIILDKEHNLRILNKIYEKILDQNWIKEVMAGLRPYTKAFRDWQHSDRQESSYLLQNNDIKLALEWLGKKPTPTLEEGEIKFVMTSLVAEVWAKASPSVQSEAISLITTSRPSLQGKNNYSDFLLREILQWTTSQTAALKKLLEWVNESDIPVENIRKYLEFLVRSQIKNWSYQELFDFALAPHSSYPEREQRIFITFDQYCLGEIDQSQIQEPLKECGKILDKYQNLNENDFQELVFNFLKTKIARISLMTQQRPEQEKLDVLLDETVTTSKGHLKSILIFNLENGLPLYHNKRLKSDDPELYRALFADGGDAVGEAIEGFESLSKIQEALDNFGKVTAFGNLTYSIFKLAGGTMMVYFVELTTPFAICFIAPDGINLGLVVTRSQAKIKEIKNELEELGF</sequence>
<dbReference type="RefSeq" id="WP_185240170.1">
    <property type="nucleotide sequence ID" value="NZ_JACEGC010000072.1"/>
</dbReference>
<name>A0A841V5X4_MICAE</name>
<dbReference type="AlphaFoldDB" id="A0A841V5X4"/>
<evidence type="ECO:0000313" key="2">
    <source>
        <dbReference type="Proteomes" id="UP000525432"/>
    </source>
</evidence>
<dbReference type="Gene3D" id="3.40.50.300">
    <property type="entry name" value="P-loop containing nucleotide triphosphate hydrolases"/>
    <property type="match status" value="1"/>
</dbReference>
<dbReference type="Pfam" id="PF14516">
    <property type="entry name" value="AAA_35"/>
    <property type="match status" value="1"/>
</dbReference>
<proteinExistence type="predicted"/>
<accession>A0A841V5X4</accession>
<evidence type="ECO:0000313" key="1">
    <source>
        <dbReference type="EMBL" id="MBC1196384.1"/>
    </source>
</evidence>
<protein>
    <submittedName>
        <fullName evidence="1">AAA-like domain-containing protein</fullName>
    </submittedName>
</protein>
<dbReference type="EMBL" id="JACEGC010000072">
    <property type="protein sequence ID" value="MBC1196384.1"/>
    <property type="molecule type" value="Genomic_DNA"/>
</dbReference>
<dbReference type="InterPro" id="IPR027417">
    <property type="entry name" value="P-loop_NTPase"/>
</dbReference>
<comment type="caution">
    <text evidence="1">The sequence shown here is derived from an EMBL/GenBank/DDBJ whole genome shotgun (WGS) entry which is preliminary data.</text>
</comment>
<gene>
    <name evidence="1" type="ORF">H0901_14240</name>
</gene>
<organism evidence="1 2">
    <name type="scientific">Microcystis aeruginosa BLCC-F158</name>
    <dbReference type="NCBI Taxonomy" id="2755316"/>
    <lineage>
        <taxon>Bacteria</taxon>
        <taxon>Bacillati</taxon>
        <taxon>Cyanobacteriota</taxon>
        <taxon>Cyanophyceae</taxon>
        <taxon>Oscillatoriophycideae</taxon>
        <taxon>Chroococcales</taxon>
        <taxon>Microcystaceae</taxon>
        <taxon>Microcystis</taxon>
    </lineage>
</organism>
<reference evidence="1 2" key="1">
    <citation type="submission" date="2020-07" db="EMBL/GenBank/DDBJ databases">
        <title>Genomes of two Microcystis aeruginosa (Cyanobacteria) strains from Florida (USA) with disparate toxicogenic potential.</title>
        <authorList>
            <person name="Lefler F.W."/>
            <person name="Barbosa M."/>
            <person name="Berthold D.E."/>
            <person name="Laughinghouse H.D. IV."/>
        </authorList>
    </citation>
    <scope>NUCLEOTIDE SEQUENCE [LARGE SCALE GENOMIC DNA]</scope>
    <source>
        <strain evidence="1 2">BLCCF158</strain>
    </source>
</reference>